<name>A0AAJ2PY27_9ACTN</name>
<protein>
    <submittedName>
        <fullName evidence="2">Uncharacterized protein</fullName>
    </submittedName>
</protein>
<feature type="region of interest" description="Disordered" evidence="1">
    <location>
        <begin position="46"/>
        <end position="75"/>
    </location>
</feature>
<evidence type="ECO:0000313" key="2">
    <source>
        <dbReference type="EMBL" id="MDX3135845.1"/>
    </source>
</evidence>
<organism evidence="2 3">
    <name type="scientific">Streptomyces europaeiscabiei</name>
    <dbReference type="NCBI Taxonomy" id="146819"/>
    <lineage>
        <taxon>Bacteria</taxon>
        <taxon>Bacillati</taxon>
        <taxon>Actinomycetota</taxon>
        <taxon>Actinomycetes</taxon>
        <taxon>Kitasatosporales</taxon>
        <taxon>Streptomycetaceae</taxon>
        <taxon>Streptomyces</taxon>
    </lineage>
</organism>
<accession>A0AAJ2PY27</accession>
<dbReference type="Proteomes" id="UP001273589">
    <property type="component" value="Unassembled WGS sequence"/>
</dbReference>
<reference evidence="2" key="1">
    <citation type="journal article" date="2023" name="Microb. Genom.">
        <title>Mesoterricola silvestris gen. nov., sp. nov., Mesoterricola sediminis sp. nov., Geothrix oryzae sp. nov., Geothrix edaphica sp. nov., Geothrix rubra sp. nov., and Geothrix limicola sp. nov., six novel members of Acidobacteriota isolated from soils.</title>
        <authorList>
            <person name="Weisberg A.J."/>
            <person name="Pearce E."/>
            <person name="Kramer C.G."/>
            <person name="Chang J.H."/>
            <person name="Clarke C.R."/>
        </authorList>
    </citation>
    <scope>NUCLEOTIDE SEQUENCE</scope>
    <source>
        <strain evidence="2">ND06-05F</strain>
    </source>
</reference>
<gene>
    <name evidence="2" type="ORF">PV367_39990</name>
</gene>
<proteinExistence type="predicted"/>
<dbReference type="EMBL" id="JARAWN010000466">
    <property type="protein sequence ID" value="MDX3135845.1"/>
    <property type="molecule type" value="Genomic_DNA"/>
</dbReference>
<sequence length="101" mass="11064">MFGYVFGYVGDLGSEMNGDPAQVRKEAGEFRDVFGAGEVVEPQTGDARQYRRGFPSGRAPVGAQFRERGHPGDLREVLGDEPFRELGEAEVLHRVHTAEAA</sequence>
<comment type="caution">
    <text evidence="2">The sequence shown here is derived from an EMBL/GenBank/DDBJ whole genome shotgun (WGS) entry which is preliminary data.</text>
</comment>
<evidence type="ECO:0000313" key="3">
    <source>
        <dbReference type="Proteomes" id="UP001273589"/>
    </source>
</evidence>
<dbReference type="AlphaFoldDB" id="A0AAJ2PY27"/>
<evidence type="ECO:0000256" key="1">
    <source>
        <dbReference type="SAM" id="MobiDB-lite"/>
    </source>
</evidence>
<feature type="compositionally biased region" description="Basic and acidic residues" evidence="1">
    <location>
        <begin position="65"/>
        <end position="75"/>
    </location>
</feature>
<dbReference type="RefSeq" id="WP_319698504.1">
    <property type="nucleotide sequence ID" value="NZ_JARAWN010000466.1"/>
</dbReference>